<keyword evidence="2" id="KW-1133">Transmembrane helix</keyword>
<evidence type="ECO:0000313" key="3">
    <source>
        <dbReference type="EMBL" id="OGD86826.1"/>
    </source>
</evidence>
<evidence type="ECO:0000256" key="1">
    <source>
        <dbReference type="SAM" id="MobiDB-lite"/>
    </source>
</evidence>
<feature type="transmembrane region" description="Helical" evidence="2">
    <location>
        <begin position="12"/>
        <end position="34"/>
    </location>
</feature>
<reference evidence="3 4" key="1">
    <citation type="journal article" date="2016" name="Nat. Commun.">
        <title>Thousands of microbial genomes shed light on interconnected biogeochemical processes in an aquifer system.</title>
        <authorList>
            <person name="Anantharaman K."/>
            <person name="Brown C.T."/>
            <person name="Hug L.A."/>
            <person name="Sharon I."/>
            <person name="Castelle C.J."/>
            <person name="Probst A.J."/>
            <person name="Thomas B.C."/>
            <person name="Singh A."/>
            <person name="Wilkins M.J."/>
            <person name="Karaoz U."/>
            <person name="Brodie E.L."/>
            <person name="Williams K.H."/>
            <person name="Hubbard S.S."/>
            <person name="Banfield J.F."/>
        </authorList>
    </citation>
    <scope>NUCLEOTIDE SEQUENCE [LARGE SCALE GENOMIC DNA]</scope>
</reference>
<sequence length="168" mass="17991">MRDNPHETKGFTLMELLLTLGIFSILASVILAAINPGKIMGRGRDAVRKSDLQALSRAIEAYWTTHVATLPDTGQTRTSTTGTGGSPNDADGGGWISADLRAEMKTIPVDPINNGSNWYQYYGDPAAGSSKFKLQTPVEADFEAAQKDGGTKIDLYEAGTAKGDWDIP</sequence>
<protein>
    <recommendedName>
        <fullName evidence="5">Type II secretion system protein GspG C-terminal domain-containing protein</fullName>
    </recommendedName>
</protein>
<accession>A0A1F5G4M5</accession>
<feature type="region of interest" description="Disordered" evidence="1">
    <location>
        <begin position="71"/>
        <end position="91"/>
    </location>
</feature>
<dbReference type="Proteomes" id="UP000176628">
    <property type="component" value="Unassembled WGS sequence"/>
</dbReference>
<dbReference type="InterPro" id="IPR045584">
    <property type="entry name" value="Pilin-like"/>
</dbReference>
<dbReference type="Pfam" id="PF07963">
    <property type="entry name" value="N_methyl"/>
    <property type="match status" value="1"/>
</dbReference>
<keyword evidence="2" id="KW-0472">Membrane</keyword>
<dbReference type="AlphaFoldDB" id="A0A1F5G4M5"/>
<dbReference type="SUPFAM" id="SSF54523">
    <property type="entry name" value="Pili subunits"/>
    <property type="match status" value="1"/>
</dbReference>
<dbReference type="EMBL" id="MFAV01000005">
    <property type="protein sequence ID" value="OGD86826.1"/>
    <property type="molecule type" value="Genomic_DNA"/>
</dbReference>
<keyword evidence="2" id="KW-0812">Transmembrane</keyword>
<evidence type="ECO:0000313" key="4">
    <source>
        <dbReference type="Proteomes" id="UP000176628"/>
    </source>
</evidence>
<organism evidence="3 4">
    <name type="scientific">Candidatus Curtissbacteria bacterium RBG_16_39_7</name>
    <dbReference type="NCBI Taxonomy" id="1797707"/>
    <lineage>
        <taxon>Bacteria</taxon>
        <taxon>Candidatus Curtissiibacteriota</taxon>
    </lineage>
</organism>
<proteinExistence type="predicted"/>
<evidence type="ECO:0008006" key="5">
    <source>
        <dbReference type="Google" id="ProtNLM"/>
    </source>
</evidence>
<dbReference type="Gene3D" id="3.30.700.10">
    <property type="entry name" value="Glycoprotein, Type 4 Pilin"/>
    <property type="match status" value="1"/>
</dbReference>
<comment type="caution">
    <text evidence="3">The sequence shown here is derived from an EMBL/GenBank/DDBJ whole genome shotgun (WGS) entry which is preliminary data.</text>
</comment>
<name>A0A1F5G4M5_9BACT</name>
<evidence type="ECO:0000256" key="2">
    <source>
        <dbReference type="SAM" id="Phobius"/>
    </source>
</evidence>
<dbReference type="InterPro" id="IPR012902">
    <property type="entry name" value="N_methyl_site"/>
</dbReference>
<gene>
    <name evidence="3" type="ORF">A2Z23_03270</name>
</gene>
<dbReference type="NCBIfam" id="TIGR02532">
    <property type="entry name" value="IV_pilin_GFxxxE"/>
    <property type="match status" value="1"/>
</dbReference>